<dbReference type="Gene3D" id="3.90.226.10">
    <property type="entry name" value="2-enoyl-CoA Hydratase, Chain A, domain 1"/>
    <property type="match status" value="1"/>
</dbReference>
<dbReference type="PANTHER" id="PTHR11941">
    <property type="entry name" value="ENOYL-COA HYDRATASE-RELATED"/>
    <property type="match status" value="1"/>
</dbReference>
<dbReference type="PANTHER" id="PTHR11941:SF54">
    <property type="entry name" value="ENOYL-COA HYDRATASE, MITOCHONDRIAL"/>
    <property type="match status" value="1"/>
</dbReference>
<dbReference type="Pfam" id="PF00378">
    <property type="entry name" value="ECH_1"/>
    <property type="match status" value="1"/>
</dbReference>
<accession>A0A2S6Z1E4</accession>
<evidence type="ECO:0000256" key="1">
    <source>
        <dbReference type="ARBA" id="ARBA00005254"/>
    </source>
</evidence>
<dbReference type="RefSeq" id="WP_104535513.1">
    <property type="nucleotide sequence ID" value="NZ_MDEB01000010.1"/>
</dbReference>
<protein>
    <submittedName>
        <fullName evidence="2">Enoyl-CoA hydratase</fullName>
    </submittedName>
</protein>
<dbReference type="Proteomes" id="UP000238270">
    <property type="component" value="Unassembled WGS sequence"/>
</dbReference>
<comment type="similarity">
    <text evidence="1">Belongs to the enoyl-CoA hydratase/isomerase family.</text>
</comment>
<dbReference type="CDD" id="cd06558">
    <property type="entry name" value="crotonase-like"/>
    <property type="match status" value="1"/>
</dbReference>
<dbReference type="GO" id="GO:0006635">
    <property type="term" value="P:fatty acid beta-oxidation"/>
    <property type="evidence" value="ECO:0007669"/>
    <property type="project" value="TreeGrafter"/>
</dbReference>
<proteinExistence type="inferred from homology"/>
<dbReference type="InterPro" id="IPR001753">
    <property type="entry name" value="Enoyl-CoA_hydra/iso"/>
</dbReference>
<dbReference type="InterPro" id="IPR029045">
    <property type="entry name" value="ClpP/crotonase-like_dom_sf"/>
</dbReference>
<dbReference type="EMBL" id="MIGV01000027">
    <property type="protein sequence ID" value="PPT74288.1"/>
    <property type="molecule type" value="Genomic_DNA"/>
</dbReference>
<dbReference type="GO" id="GO:0003824">
    <property type="term" value="F:catalytic activity"/>
    <property type="evidence" value="ECO:0007669"/>
    <property type="project" value="UniProtKB-ARBA"/>
</dbReference>
<reference evidence="2 3" key="1">
    <citation type="submission" date="2016-08" db="EMBL/GenBank/DDBJ databases">
        <title>Evolution of the type three secretion system and type three effector repertoires in Xanthomonas.</title>
        <authorList>
            <person name="Merda D."/>
            <person name="Briand M."/>
            <person name="Bosis E."/>
            <person name="Rousseau C."/>
            <person name="Portier P."/>
            <person name="Jacques M.-A."/>
            <person name="Fischer-Le Saux M."/>
        </authorList>
    </citation>
    <scope>NUCLEOTIDE SEQUENCE [LARGE SCALE GENOMIC DNA]</scope>
    <source>
        <strain evidence="2 3">CFBP 3122</strain>
    </source>
</reference>
<sequence length="288" mass="32394">MSVVLPITRLQRASTVKVVADTSRDVYWMHMHAHLATTSERPCFSSNLLDDLIEHQQIIRNEVNTSRAESPFMVLVSDSDVFNLGGDLELFCGLIRRRDRDALLDYARRCIQCAHAFTTGLHEDMHCIALVQGNALGGGFEVALSCHTIVAEEGAQLGLPEVLFDLFPGMGAYSFLCQRMPPRQAERLMLEGNMHSAEELHRLGVVDHVVPRGEGLAAVEQIIREGRRIPHAWKAVQQAKRASSAPSLDELMKITEIWVDTALQLGDKSLRTMERLFRAQDRRSIRRD</sequence>
<dbReference type="Gene3D" id="6.20.390.30">
    <property type="match status" value="1"/>
</dbReference>
<dbReference type="SUPFAM" id="SSF52096">
    <property type="entry name" value="ClpP/crotonase"/>
    <property type="match status" value="1"/>
</dbReference>
<organism evidence="2 3">
    <name type="scientific">Xanthomonas arboricola pv. populi</name>
    <dbReference type="NCBI Taxonomy" id="487823"/>
    <lineage>
        <taxon>Bacteria</taxon>
        <taxon>Pseudomonadati</taxon>
        <taxon>Pseudomonadota</taxon>
        <taxon>Gammaproteobacteria</taxon>
        <taxon>Lysobacterales</taxon>
        <taxon>Lysobacteraceae</taxon>
        <taxon>Xanthomonas</taxon>
    </lineage>
</organism>
<name>A0A2S6Z1E4_9XANT</name>
<dbReference type="AlphaFoldDB" id="A0A2S6Z1E4"/>
<comment type="caution">
    <text evidence="2">The sequence shown here is derived from an EMBL/GenBank/DDBJ whole genome shotgun (WGS) entry which is preliminary data.</text>
</comment>
<evidence type="ECO:0000313" key="3">
    <source>
        <dbReference type="Proteomes" id="UP000238270"/>
    </source>
</evidence>
<evidence type="ECO:0000313" key="2">
    <source>
        <dbReference type="EMBL" id="PPT74288.1"/>
    </source>
</evidence>
<dbReference type="NCBIfam" id="NF006452">
    <property type="entry name" value="PRK08788.1"/>
    <property type="match status" value="1"/>
</dbReference>
<gene>
    <name evidence="2" type="ORF">XaplCFBP3122_17245</name>
</gene>